<dbReference type="InterPro" id="IPR002716">
    <property type="entry name" value="PIN_dom"/>
</dbReference>
<evidence type="ECO:0000256" key="3">
    <source>
        <dbReference type="ARBA" id="ARBA00022552"/>
    </source>
</evidence>
<dbReference type="InterPro" id="IPR006984">
    <property type="entry name" value="Fcf1/UTP23"/>
</dbReference>
<keyword evidence="11" id="KW-1185">Reference proteome</keyword>
<evidence type="ECO:0000313" key="9">
    <source>
        <dbReference type="EMBL" id="TBU12057.1"/>
    </source>
</evidence>
<dbReference type="InterPro" id="IPR029060">
    <property type="entry name" value="PIN-like_dom_sf"/>
</dbReference>
<sequence>MSKSKFSGRKRLLNYKPQQIQPIKKQMHSLQPLHTYFLVNHSLKPPYSILIDTNFINHTIRRKLDLHTEMLRCLYSNYNLYVTECVIAELEKLGRPYRVALNILKNPKYIHLTCDHKGTYVDDCIVERVTSHRCYIVATCDTELKQRIRKIPSVPIMYVKGMHYDVEGLPNGPIR</sequence>
<dbReference type="InterPro" id="IPR037503">
    <property type="entry name" value="Fcf1_PIN"/>
</dbReference>
<dbReference type="EMBL" id="PITJ01000065">
    <property type="protein sequence ID" value="TBU04978.1"/>
    <property type="molecule type" value="Genomic_DNA"/>
</dbReference>
<dbReference type="VEuPathDB" id="MicrosporidiaDB:CWI38_0916p0020"/>
<comment type="caution">
    <text evidence="7">The sequence shown here is derived from an EMBL/GenBank/DDBJ whole genome shotgun (WGS) entry which is preliminary data.</text>
</comment>
<dbReference type="FunFam" id="3.40.50.1010:FF:000039">
    <property type="entry name" value="rRNA-processing protein FCF1 family protein"/>
    <property type="match status" value="1"/>
</dbReference>
<dbReference type="EMBL" id="PITK01000706">
    <property type="protein sequence ID" value="TBU12577.1"/>
    <property type="molecule type" value="Genomic_DNA"/>
</dbReference>
<reference evidence="11 12" key="1">
    <citation type="submission" date="2017-12" db="EMBL/GenBank/DDBJ databases">
        <authorList>
            <person name="Pombert J.-F."/>
            <person name="Haag K.L."/>
            <person name="Ebert D."/>
        </authorList>
    </citation>
    <scope>NUCLEOTIDE SEQUENCE [LARGE SCALE GENOMIC DNA]</scope>
    <source>
        <strain evidence="7">FI-OER-3-3</strain>
        <strain evidence="8">IL-G-3</strain>
    </source>
</reference>
<dbReference type="VEuPathDB" id="MicrosporidiaDB:CWI37_0065p0050"/>
<evidence type="ECO:0000256" key="2">
    <source>
        <dbReference type="ARBA" id="ARBA00022517"/>
    </source>
</evidence>
<dbReference type="Proteomes" id="UP000292282">
    <property type="component" value="Unassembled WGS sequence"/>
</dbReference>
<dbReference type="VEuPathDB" id="MicrosporidiaDB:CWI38_0706p0060"/>
<dbReference type="GO" id="GO:0006364">
    <property type="term" value="P:rRNA processing"/>
    <property type="evidence" value="ECO:0007669"/>
    <property type="project" value="UniProtKB-KW"/>
</dbReference>
<dbReference type="CDD" id="cd09864">
    <property type="entry name" value="PIN_Fcf1-like"/>
    <property type="match status" value="1"/>
</dbReference>
<dbReference type="GO" id="GO:0032040">
    <property type="term" value="C:small-subunit processome"/>
    <property type="evidence" value="ECO:0007669"/>
    <property type="project" value="InterPro"/>
</dbReference>
<evidence type="ECO:0000256" key="4">
    <source>
        <dbReference type="ARBA" id="ARBA00023242"/>
    </source>
</evidence>
<dbReference type="EMBL" id="PITK01001677">
    <property type="protein sequence ID" value="TBU10569.1"/>
    <property type="molecule type" value="Genomic_DNA"/>
</dbReference>
<dbReference type="SUPFAM" id="SSF88723">
    <property type="entry name" value="PIN domain-like"/>
    <property type="match status" value="1"/>
</dbReference>
<protein>
    <submittedName>
        <fullName evidence="7">Fcf1-like rRNA-processing protein</fullName>
    </submittedName>
</protein>
<keyword evidence="2" id="KW-0690">Ribosome biogenesis</keyword>
<feature type="domain" description="PIN" evidence="6">
    <location>
        <begin position="47"/>
        <end position="146"/>
    </location>
</feature>
<dbReference type="Gene3D" id="3.40.50.1010">
    <property type="entry name" value="5'-nuclease"/>
    <property type="match status" value="1"/>
</dbReference>
<evidence type="ECO:0000256" key="1">
    <source>
        <dbReference type="ARBA" id="ARBA00004604"/>
    </source>
</evidence>
<dbReference type="PANTHER" id="PTHR12416">
    <property type="entry name" value="RRNA-PROCESSING PROTEIN UTP23 HOMOLOG"/>
    <property type="match status" value="1"/>
</dbReference>
<dbReference type="Pfam" id="PF04900">
    <property type="entry name" value="Fcf1"/>
    <property type="match status" value="1"/>
</dbReference>
<organism evidence="7 12">
    <name type="scientific">Hamiltosporidium tvaerminnensis</name>
    <dbReference type="NCBI Taxonomy" id="1176355"/>
    <lineage>
        <taxon>Eukaryota</taxon>
        <taxon>Fungi</taxon>
        <taxon>Fungi incertae sedis</taxon>
        <taxon>Microsporidia</taxon>
        <taxon>Dubosqiidae</taxon>
        <taxon>Hamiltosporidium</taxon>
    </lineage>
</organism>
<dbReference type="AlphaFoldDB" id="A0A4Q9LB27"/>
<evidence type="ECO:0000259" key="6">
    <source>
        <dbReference type="SMART" id="SM00670"/>
    </source>
</evidence>
<dbReference type="STRING" id="1176355.A0A4Q9LB27"/>
<evidence type="ECO:0000313" key="10">
    <source>
        <dbReference type="EMBL" id="TBU12577.1"/>
    </source>
</evidence>
<dbReference type="GO" id="GO:0004540">
    <property type="term" value="F:RNA nuclease activity"/>
    <property type="evidence" value="ECO:0007669"/>
    <property type="project" value="UniProtKB-ARBA"/>
</dbReference>
<comment type="subcellular location">
    <subcellularLocation>
        <location evidence="1">Nucleus</location>
        <location evidence="1">Nucleolus</location>
    </subcellularLocation>
</comment>
<dbReference type="VEuPathDB" id="MicrosporidiaDB:CWI38_1677p0030"/>
<evidence type="ECO:0000313" key="8">
    <source>
        <dbReference type="EMBL" id="TBU10569.1"/>
    </source>
</evidence>
<keyword evidence="3" id="KW-0698">rRNA processing</keyword>
<dbReference type="Proteomes" id="UP000292362">
    <property type="component" value="Unassembled WGS sequence"/>
</dbReference>
<keyword evidence="4" id="KW-0539">Nucleus</keyword>
<dbReference type="OrthoDB" id="76105at2759"/>
<evidence type="ECO:0000256" key="5">
    <source>
        <dbReference type="ARBA" id="ARBA00024026"/>
    </source>
</evidence>
<gene>
    <name evidence="7" type="ORF">CWI37_0065p0050</name>
    <name evidence="10" type="ORF">CWI38_0706p0060</name>
    <name evidence="9" type="ORF">CWI38_0916p0020</name>
    <name evidence="8" type="ORF">CWI38_1677p0030</name>
</gene>
<comment type="similarity">
    <text evidence="5">Belongs to the UTP23/FCF1 family. FCF1 subfamily.</text>
</comment>
<evidence type="ECO:0000313" key="12">
    <source>
        <dbReference type="Proteomes" id="UP000292362"/>
    </source>
</evidence>
<evidence type="ECO:0000313" key="7">
    <source>
        <dbReference type="EMBL" id="TBU04978.1"/>
    </source>
</evidence>
<name>A0A4Q9LB27_9MICR</name>
<dbReference type="SMART" id="SM00670">
    <property type="entry name" value="PINc"/>
    <property type="match status" value="1"/>
</dbReference>
<dbReference type="EMBL" id="PITK01000916">
    <property type="protein sequence ID" value="TBU12057.1"/>
    <property type="molecule type" value="Genomic_DNA"/>
</dbReference>
<accession>A0A4Q9LB27</accession>
<proteinExistence type="inferred from homology"/>
<evidence type="ECO:0000313" key="11">
    <source>
        <dbReference type="Proteomes" id="UP000292282"/>
    </source>
</evidence>